<reference evidence="3" key="1">
    <citation type="submission" date="2017-01" db="EMBL/GenBank/DDBJ databases">
        <title>Comparative genomics of anhydrobiosis in the tardigrade Hypsibius dujardini.</title>
        <authorList>
            <person name="Yoshida Y."/>
            <person name="Koutsovoulos G."/>
            <person name="Laetsch D."/>
            <person name="Stevens L."/>
            <person name="Kumar S."/>
            <person name="Horikawa D."/>
            <person name="Ishino K."/>
            <person name="Komine S."/>
            <person name="Tomita M."/>
            <person name="Blaxter M."/>
            <person name="Arakawa K."/>
        </authorList>
    </citation>
    <scope>NUCLEOTIDE SEQUENCE [LARGE SCALE GENOMIC DNA]</scope>
    <source>
        <strain evidence="3">Z151</strain>
    </source>
</reference>
<dbReference type="EMBL" id="MTYJ01000052">
    <property type="protein sequence ID" value="OQV18130.1"/>
    <property type="molecule type" value="Genomic_DNA"/>
</dbReference>
<dbReference type="GO" id="GO:0042796">
    <property type="term" value="P:snRNA transcription by RNA polymerase III"/>
    <property type="evidence" value="ECO:0007669"/>
    <property type="project" value="TreeGrafter"/>
</dbReference>
<evidence type="ECO:0000256" key="1">
    <source>
        <dbReference type="SAM" id="MobiDB-lite"/>
    </source>
</evidence>
<dbReference type="PANTHER" id="PTHR15131:SF3">
    <property type="entry name" value="SNRNA-ACTIVATING PROTEIN COMPLEX SUBUNIT 1"/>
    <property type="match status" value="1"/>
</dbReference>
<dbReference type="GO" id="GO:0042795">
    <property type="term" value="P:snRNA transcription by RNA polymerase II"/>
    <property type="evidence" value="ECO:0007669"/>
    <property type="project" value="TreeGrafter"/>
</dbReference>
<feature type="region of interest" description="Disordered" evidence="1">
    <location>
        <begin position="275"/>
        <end position="319"/>
    </location>
</feature>
<proteinExistence type="predicted"/>
<dbReference type="PANTHER" id="PTHR15131">
    <property type="entry name" value="SMALL NUCLEAR RNA ACTIVATING COMPLEX, POLYPEPTIDE 1"/>
    <property type="match status" value="1"/>
</dbReference>
<dbReference type="Proteomes" id="UP000192578">
    <property type="component" value="Unassembled WGS sequence"/>
</dbReference>
<gene>
    <name evidence="2" type="ORF">BV898_07716</name>
</gene>
<dbReference type="Pfam" id="PF09808">
    <property type="entry name" value="SNAPC1"/>
    <property type="match status" value="1"/>
</dbReference>
<comment type="caution">
    <text evidence="2">The sequence shown here is derived from an EMBL/GenBank/DDBJ whole genome shotgun (WGS) entry which is preliminary data.</text>
</comment>
<dbReference type="OrthoDB" id="20127at2759"/>
<dbReference type="GO" id="GO:0043565">
    <property type="term" value="F:sequence-specific DNA binding"/>
    <property type="evidence" value="ECO:0007669"/>
    <property type="project" value="TreeGrafter"/>
</dbReference>
<evidence type="ECO:0000313" key="2">
    <source>
        <dbReference type="EMBL" id="OQV18130.1"/>
    </source>
</evidence>
<dbReference type="GO" id="GO:0019185">
    <property type="term" value="C:snRNA-activating protein complex"/>
    <property type="evidence" value="ECO:0007669"/>
    <property type="project" value="TreeGrafter"/>
</dbReference>
<feature type="compositionally biased region" description="Low complexity" evidence="1">
    <location>
        <begin position="276"/>
        <end position="293"/>
    </location>
</feature>
<sequence length="319" mass="35773">MPRKAEKRKLEEGGTTPKKKTAVDSSASIRPPLAINGFRLDVATLVATFTQKDSLRFEDFVAVWEEMKFGFIWGGIAPGVRGLTELYEFAEKCFREAVMLCLKPNDPITRVAGIYLLYSLYISRPLHCHAKIRIHPVSEMLPIATFIDELKEENHLKPVYCFVDLHEQSAFCYTLTAYEMGSHTLRAKVWRDDEINIKMYIPDMPTLLESDALARAMDSDRVYARTKAELMSDPSQSTAREGTHPLGYIKGNLEERLQVISDDYSAAMGKLYASHATSGPSQAPSTSAAAVPAESEEETVGTRRQRLRLQQMARNTGTT</sequence>
<name>A0A1W0WSG6_HYPEX</name>
<keyword evidence="3" id="KW-1185">Reference proteome</keyword>
<evidence type="ECO:0008006" key="4">
    <source>
        <dbReference type="Google" id="ProtNLM"/>
    </source>
</evidence>
<organism evidence="2 3">
    <name type="scientific">Hypsibius exemplaris</name>
    <name type="common">Freshwater tardigrade</name>
    <dbReference type="NCBI Taxonomy" id="2072580"/>
    <lineage>
        <taxon>Eukaryota</taxon>
        <taxon>Metazoa</taxon>
        <taxon>Ecdysozoa</taxon>
        <taxon>Tardigrada</taxon>
        <taxon>Eutardigrada</taxon>
        <taxon>Parachela</taxon>
        <taxon>Hypsibioidea</taxon>
        <taxon>Hypsibiidae</taxon>
        <taxon>Hypsibius</taxon>
    </lineage>
</organism>
<accession>A0A1W0WSG6</accession>
<feature type="region of interest" description="Disordered" evidence="1">
    <location>
        <begin position="1"/>
        <end position="25"/>
    </location>
</feature>
<evidence type="ECO:0000313" key="3">
    <source>
        <dbReference type="Proteomes" id="UP000192578"/>
    </source>
</evidence>
<dbReference type="InterPro" id="IPR019188">
    <property type="entry name" value="SNAPC1"/>
</dbReference>
<dbReference type="AlphaFoldDB" id="A0A1W0WSG6"/>
<protein>
    <recommendedName>
        <fullName evidence="4">snRNA-activating protein complex subunit 1</fullName>
    </recommendedName>
</protein>